<dbReference type="Proteomes" id="UP000663193">
    <property type="component" value="Chromosome 20"/>
</dbReference>
<dbReference type="EMBL" id="CP069042">
    <property type="protein sequence ID" value="QRD06380.1"/>
    <property type="molecule type" value="Genomic_DNA"/>
</dbReference>
<feature type="compositionally biased region" description="Pro residues" evidence="1">
    <location>
        <begin position="100"/>
        <end position="110"/>
    </location>
</feature>
<evidence type="ECO:0000256" key="1">
    <source>
        <dbReference type="SAM" id="MobiDB-lite"/>
    </source>
</evidence>
<feature type="compositionally biased region" description="Pro residues" evidence="1">
    <location>
        <begin position="71"/>
        <end position="84"/>
    </location>
</feature>
<dbReference type="OrthoDB" id="3926908at2759"/>
<organism evidence="2 3">
    <name type="scientific">Phaeosphaeria nodorum (strain SN15 / ATCC MYA-4574 / FGSC 10173)</name>
    <name type="common">Glume blotch fungus</name>
    <name type="synonym">Parastagonospora nodorum</name>
    <dbReference type="NCBI Taxonomy" id="321614"/>
    <lineage>
        <taxon>Eukaryota</taxon>
        <taxon>Fungi</taxon>
        <taxon>Dikarya</taxon>
        <taxon>Ascomycota</taxon>
        <taxon>Pezizomycotina</taxon>
        <taxon>Dothideomycetes</taxon>
        <taxon>Pleosporomycetidae</taxon>
        <taxon>Pleosporales</taxon>
        <taxon>Pleosporineae</taxon>
        <taxon>Phaeosphaeriaceae</taxon>
        <taxon>Parastagonospora</taxon>
    </lineage>
</organism>
<evidence type="ECO:0000313" key="2">
    <source>
        <dbReference type="EMBL" id="QRD06380.1"/>
    </source>
</evidence>
<proteinExistence type="predicted"/>
<name>A0A7U2IB07_PHANO</name>
<sequence length="154" mass="16276">APPTRHKPHAPKDAMAHLTPSRPLTPSSEPSPAAPCTANDPPHSQPVVDFSPATVPYNESFENELMNLLLNPPPTPSAPTPLTPNDPCLISPHTPLLAPAYPPIPDPRPVPHPRERVPHGRPRSQFRDHTGVCGEGGAGVGGGCSRYGGREEGD</sequence>
<feature type="region of interest" description="Disordered" evidence="1">
    <location>
        <begin position="1"/>
        <end position="54"/>
    </location>
</feature>
<dbReference type="AlphaFoldDB" id="A0A7U2IB07"/>
<feature type="compositionally biased region" description="Gly residues" evidence="1">
    <location>
        <begin position="133"/>
        <end position="146"/>
    </location>
</feature>
<feature type="non-terminal residue" evidence="2">
    <location>
        <position position="1"/>
    </location>
</feature>
<dbReference type="VEuPathDB" id="FungiDB:JI435_117600"/>
<accession>A0A7U2IB07</accession>
<protein>
    <submittedName>
        <fullName evidence="2">Uncharacterized protein</fullName>
    </submittedName>
</protein>
<feature type="region of interest" description="Disordered" evidence="1">
    <location>
        <begin position="67"/>
        <end position="154"/>
    </location>
</feature>
<evidence type="ECO:0000313" key="3">
    <source>
        <dbReference type="Proteomes" id="UP000663193"/>
    </source>
</evidence>
<keyword evidence="3" id="KW-1185">Reference proteome</keyword>
<gene>
    <name evidence="2" type="ORF">JI435_117600</name>
</gene>
<reference evidence="3" key="1">
    <citation type="journal article" date="2021" name="BMC Genomics">
        <title>Chromosome-level genome assembly and manually-curated proteome of model necrotroph Parastagonospora nodorum Sn15 reveals a genome-wide trove of candidate effector homologs, and redundancy of virulence-related functions within an accessory chromosome.</title>
        <authorList>
            <person name="Bertazzoni S."/>
            <person name="Jones D.A.B."/>
            <person name="Phan H.T."/>
            <person name="Tan K.-C."/>
            <person name="Hane J.K."/>
        </authorList>
    </citation>
    <scope>NUCLEOTIDE SEQUENCE [LARGE SCALE GENOMIC DNA]</scope>
    <source>
        <strain evidence="3">SN15 / ATCC MYA-4574 / FGSC 10173)</strain>
    </source>
</reference>